<dbReference type="Gene3D" id="3.40.50.720">
    <property type="entry name" value="NAD(P)-binding Rossmann-like Domain"/>
    <property type="match status" value="1"/>
</dbReference>
<name>A0A371ASG9_9FIRM</name>
<dbReference type="SUPFAM" id="SSF51735">
    <property type="entry name" value="NAD(P)-binding Rossmann-fold domains"/>
    <property type="match status" value="1"/>
</dbReference>
<proteinExistence type="predicted"/>
<dbReference type="Pfam" id="PF01370">
    <property type="entry name" value="Epimerase"/>
    <property type="match status" value="1"/>
</dbReference>
<evidence type="ECO:0000313" key="3">
    <source>
        <dbReference type="Proteomes" id="UP000255036"/>
    </source>
</evidence>
<keyword evidence="3" id="KW-1185">Reference proteome</keyword>
<gene>
    <name evidence="2" type="ORF">DWV06_14550</name>
</gene>
<sequence>MKIVILGGTGLLSSSITKMCVAEGKEVIHFNRGNKKPEYEVLTIQGNRYCKEDLEKILNYKPDVLIDMLCFSGKDAELAVNTFADKIEHYIYCSTSCVYTPRISQDWITEESETRPFTEYGQGKLQAEKVFLEAMDKKLFNVTIFRPGHIFGKDFLVNNLSFEGGYVLKRLLNNESVVLTEAGKRNFQACHADNVGLAFAKASGLKNTYGRIYNLSGEEEYTWNDIYLIEKELLNSKSQIIYKETNQIVAIDPVYFDFLKTYTRFDWKQSTKRLNSEIIGYVYNTDFKTGLLKFINDNDEKIHSCETEKYLYEKILNHK</sequence>
<dbReference type="InterPro" id="IPR050177">
    <property type="entry name" value="Lipid_A_modif_metabolic_enz"/>
</dbReference>
<dbReference type="OrthoDB" id="9776016at2"/>
<dbReference type="AlphaFoldDB" id="A0A371ASG9"/>
<dbReference type="RefSeq" id="WP_115482915.1">
    <property type="nucleotide sequence ID" value="NZ_QRCT01000049.1"/>
</dbReference>
<feature type="domain" description="NAD-dependent epimerase/dehydratase" evidence="1">
    <location>
        <begin position="3"/>
        <end position="214"/>
    </location>
</feature>
<dbReference type="EMBL" id="QRCT01000049">
    <property type="protein sequence ID" value="RDU22505.1"/>
    <property type="molecule type" value="Genomic_DNA"/>
</dbReference>
<dbReference type="InterPro" id="IPR001509">
    <property type="entry name" value="Epimerase_deHydtase"/>
</dbReference>
<reference evidence="2 3" key="1">
    <citation type="submission" date="2018-07" db="EMBL/GenBank/DDBJ databases">
        <title>Anaerosacharophilus polymeroproducens gen. nov. sp. nov., an anaerobic bacterium isolated from salt field.</title>
        <authorList>
            <person name="Kim W."/>
            <person name="Yang S.-H."/>
            <person name="Oh J."/>
            <person name="Lee J.-H."/>
            <person name="Kwon K.K."/>
        </authorList>
    </citation>
    <scope>NUCLEOTIDE SEQUENCE [LARGE SCALE GENOMIC DNA]</scope>
    <source>
        <strain evidence="2 3">MCWD5</strain>
    </source>
</reference>
<dbReference type="Proteomes" id="UP000255036">
    <property type="component" value="Unassembled WGS sequence"/>
</dbReference>
<evidence type="ECO:0000259" key="1">
    <source>
        <dbReference type="Pfam" id="PF01370"/>
    </source>
</evidence>
<evidence type="ECO:0000313" key="2">
    <source>
        <dbReference type="EMBL" id="RDU22505.1"/>
    </source>
</evidence>
<protein>
    <submittedName>
        <fullName evidence="2">NAD-dependent epimerase/dehydratase family protein</fullName>
    </submittedName>
</protein>
<dbReference type="InterPro" id="IPR036291">
    <property type="entry name" value="NAD(P)-bd_dom_sf"/>
</dbReference>
<organism evidence="2 3">
    <name type="scientific">Anaerosacchariphilus polymeriproducens</name>
    <dbReference type="NCBI Taxonomy" id="1812858"/>
    <lineage>
        <taxon>Bacteria</taxon>
        <taxon>Bacillati</taxon>
        <taxon>Bacillota</taxon>
        <taxon>Clostridia</taxon>
        <taxon>Lachnospirales</taxon>
        <taxon>Lachnospiraceae</taxon>
        <taxon>Anaerosacchariphilus</taxon>
    </lineage>
</organism>
<dbReference type="PANTHER" id="PTHR43245">
    <property type="entry name" value="BIFUNCTIONAL POLYMYXIN RESISTANCE PROTEIN ARNA"/>
    <property type="match status" value="1"/>
</dbReference>
<comment type="caution">
    <text evidence="2">The sequence shown here is derived from an EMBL/GenBank/DDBJ whole genome shotgun (WGS) entry which is preliminary data.</text>
</comment>
<accession>A0A371ASG9</accession>